<dbReference type="PANTHER" id="PTHR42663">
    <property type="entry name" value="HYDROLASE C777.06C-RELATED-RELATED"/>
    <property type="match status" value="1"/>
</dbReference>
<protein>
    <recommendedName>
        <fullName evidence="3 6">Coenzyme PQQ synthesis protein B</fullName>
    </recommendedName>
    <alternativeName>
        <fullName evidence="6">Pyrroloquinoline quinone biosynthesis protein B</fullName>
    </alternativeName>
</protein>
<dbReference type="AlphaFoldDB" id="A0A2N3LF43"/>
<keyword evidence="5 6" id="KW-0884">PQQ biosynthesis</keyword>
<name>A0A2N3LF43_9BACI</name>
<comment type="caution">
    <text evidence="8">The sequence shown here is derived from an EMBL/GenBank/DDBJ whole genome shotgun (WGS) entry which is preliminary data.</text>
</comment>
<evidence type="ECO:0000256" key="3">
    <source>
        <dbReference type="ARBA" id="ARBA00015084"/>
    </source>
</evidence>
<dbReference type="PANTHER" id="PTHR42663:SF7">
    <property type="entry name" value="COENZYME PQQ SYNTHESIS PROTEIN B"/>
    <property type="match status" value="1"/>
</dbReference>
<comment type="function">
    <text evidence="6">May be involved in the transport of PQQ or its precursor to the periplasm.</text>
</comment>
<feature type="domain" description="Metallo-beta-lactamase" evidence="7">
    <location>
        <begin position="51"/>
        <end position="277"/>
    </location>
</feature>
<dbReference type="InterPro" id="IPR011842">
    <property type="entry name" value="PQQ_synth_PqqB"/>
</dbReference>
<dbReference type="SUPFAM" id="SSF56281">
    <property type="entry name" value="Metallo-hydrolase/oxidoreductase"/>
    <property type="match status" value="1"/>
</dbReference>
<sequence>MRIRVLGTAAGGGFPQWNCACSNCKQVRNGNDAFQPLLQSSLAVSANEKEWYLINAGPDVHKQIESFPALHAGPGIRETPLAGVILTDAELDHTIGLLSLREGSCLTIYGTEMVRETLHSSFPVFPMLKDYCTWEWQCLSPDFLLRVGPSGGSDEEMLLIETVPVSNKPPLYTQIYDEGNNPENIWEVGLVLHNQKSGKCLAYFPTLDVITPAIEASLKKADIIMVDGTFWSEDELVEMGATKRDAKSMGHLPIGGRGGIAEKLAAIPAKRKILIHINNSNPILEMGSLERNTLERLGIEIAYDGMEVEV</sequence>
<dbReference type="UniPathway" id="UPA00539"/>
<dbReference type="NCBIfam" id="TIGR02108">
    <property type="entry name" value="PQQ_syn_pqqB"/>
    <property type="match status" value="1"/>
</dbReference>
<dbReference type="OrthoDB" id="9800940at2"/>
<dbReference type="InterPro" id="IPR001279">
    <property type="entry name" value="Metallo-B-lactamas"/>
</dbReference>
<reference evidence="8 9" key="1">
    <citation type="submission" date="2017-11" db="EMBL/GenBank/DDBJ databases">
        <title>Bacillus camelliae sp. nov., isolated from pu'er tea.</title>
        <authorList>
            <person name="Niu L."/>
        </authorList>
    </citation>
    <scope>NUCLEOTIDE SEQUENCE [LARGE SCALE GENOMIC DNA]</scope>
    <source>
        <strain evidence="8 9">7578-1</strain>
    </source>
</reference>
<keyword evidence="4 6" id="KW-0813">Transport</keyword>
<dbReference type="EMBL" id="PIQO01000022">
    <property type="protein sequence ID" value="PKR83153.1"/>
    <property type="molecule type" value="Genomic_DNA"/>
</dbReference>
<dbReference type="HAMAP" id="MF_00653">
    <property type="entry name" value="PQQ_syn_PqqB"/>
    <property type="match status" value="1"/>
</dbReference>
<evidence type="ECO:0000256" key="1">
    <source>
        <dbReference type="ARBA" id="ARBA00004886"/>
    </source>
</evidence>
<dbReference type="InterPro" id="IPR036866">
    <property type="entry name" value="RibonucZ/Hydroxyglut_hydro"/>
</dbReference>
<proteinExistence type="inferred from homology"/>
<gene>
    <name evidence="6 8" type="primary">pqqB</name>
    <name evidence="8" type="ORF">CWO92_20920</name>
</gene>
<dbReference type="GO" id="GO:0018189">
    <property type="term" value="P:pyrroloquinoline quinone biosynthetic process"/>
    <property type="evidence" value="ECO:0007669"/>
    <property type="project" value="UniProtKB-UniRule"/>
</dbReference>
<evidence type="ECO:0000256" key="6">
    <source>
        <dbReference type="HAMAP-Rule" id="MF_00653"/>
    </source>
</evidence>
<dbReference type="Gene3D" id="3.60.15.10">
    <property type="entry name" value="Ribonuclease Z/Hydroxyacylglutathione hydrolase-like"/>
    <property type="match status" value="1"/>
</dbReference>
<comment type="similarity">
    <text evidence="2 6">Belongs to the PqqB family.</text>
</comment>
<evidence type="ECO:0000313" key="8">
    <source>
        <dbReference type="EMBL" id="PKR83153.1"/>
    </source>
</evidence>
<organism evidence="8 9">
    <name type="scientific">Heyndrickxia camelliae</name>
    <dbReference type="NCBI Taxonomy" id="1707093"/>
    <lineage>
        <taxon>Bacteria</taxon>
        <taxon>Bacillati</taxon>
        <taxon>Bacillota</taxon>
        <taxon>Bacilli</taxon>
        <taxon>Bacillales</taxon>
        <taxon>Bacillaceae</taxon>
        <taxon>Heyndrickxia</taxon>
    </lineage>
</organism>
<dbReference type="Proteomes" id="UP000233440">
    <property type="component" value="Unassembled WGS sequence"/>
</dbReference>
<keyword evidence="9" id="KW-1185">Reference proteome</keyword>
<evidence type="ECO:0000259" key="7">
    <source>
        <dbReference type="Pfam" id="PF12706"/>
    </source>
</evidence>
<evidence type="ECO:0000256" key="4">
    <source>
        <dbReference type="ARBA" id="ARBA00022448"/>
    </source>
</evidence>
<evidence type="ECO:0000256" key="5">
    <source>
        <dbReference type="ARBA" id="ARBA00022905"/>
    </source>
</evidence>
<evidence type="ECO:0000313" key="9">
    <source>
        <dbReference type="Proteomes" id="UP000233440"/>
    </source>
</evidence>
<accession>A0A2N3LF43</accession>
<comment type="pathway">
    <text evidence="1 6">Cofactor biosynthesis; pyrroloquinoline quinone biosynthesis.</text>
</comment>
<evidence type="ECO:0000256" key="2">
    <source>
        <dbReference type="ARBA" id="ARBA00008481"/>
    </source>
</evidence>
<dbReference type="Pfam" id="PF12706">
    <property type="entry name" value="Lactamase_B_2"/>
    <property type="match status" value="1"/>
</dbReference>